<dbReference type="EMBL" id="JXBB01000030">
    <property type="protein sequence ID" value="OAR03989.1"/>
    <property type="molecule type" value="Genomic_DNA"/>
</dbReference>
<feature type="transmembrane region" description="Helical" evidence="1">
    <location>
        <begin position="113"/>
        <end position="131"/>
    </location>
</feature>
<evidence type="ECO:0000313" key="3">
    <source>
        <dbReference type="Proteomes" id="UP000243024"/>
    </source>
</evidence>
<evidence type="ECO:0000256" key="1">
    <source>
        <dbReference type="SAM" id="Phobius"/>
    </source>
</evidence>
<sequence length="440" mass="47889">MLFPGIFATREGIAMQNLDSLGAARRSGRALLFRFRLTRRFMLTGWGFFGAAWILLGMSSEALAAGNRFSPLMLAAVHLLTVGFALHVIQGAILLMTPILFQGALFHVGLARLELGFSLFGAAGLVFQFAHAGGRSVACFGALLALAYAILLLNLVRSIRTARRKRDALYTLWPVLWLGVTLIDGLRLAWGIVPNEKALFAHHLTAGLLGTMTALIGLLSPRLLSVFVSSRSSPFARKPRPEPWLFAGVLALVIGGDRPAPFVVGSVLFLTAYGLIAFRALQALRNRRRRELDWPIPWIVAGFLLGLPATAGWLAADWAVRSGTKEAPLFLAALLFHLMAFVATTIAAYLARILPFLRWSVRYDPAVRPEIWKTPDQVPKPRQMMPARPAMFGMAAFPAAAGLFALSVLTGQAFWAEMGAGIGVLGWSAYTAALALMERR</sequence>
<feature type="transmembrane region" description="Helical" evidence="1">
    <location>
        <begin position="41"/>
        <end position="60"/>
    </location>
</feature>
<keyword evidence="3" id="KW-1185">Reference proteome</keyword>
<reference evidence="2 3" key="1">
    <citation type="submission" date="2015-09" db="EMBL/GenBank/DDBJ databases">
        <title>Draft genome sequence of Hydrogenibacillus schlegelii DSM 2000.</title>
        <authorList>
            <person name="Hemp J."/>
        </authorList>
    </citation>
    <scope>NUCLEOTIDE SEQUENCE [LARGE SCALE GENOMIC DNA]</scope>
    <source>
        <strain evidence="2 3">MA 48</strain>
    </source>
</reference>
<feature type="transmembrane region" description="Helical" evidence="1">
    <location>
        <begin position="415"/>
        <end position="437"/>
    </location>
</feature>
<feature type="transmembrane region" description="Helical" evidence="1">
    <location>
        <begin position="390"/>
        <end position="409"/>
    </location>
</feature>
<feature type="transmembrane region" description="Helical" evidence="1">
    <location>
        <begin position="262"/>
        <end position="284"/>
    </location>
</feature>
<feature type="transmembrane region" description="Helical" evidence="1">
    <location>
        <begin position="72"/>
        <end position="101"/>
    </location>
</feature>
<dbReference type="Proteomes" id="UP000243024">
    <property type="component" value="Unassembled WGS sequence"/>
</dbReference>
<feature type="transmembrane region" description="Helical" evidence="1">
    <location>
        <begin position="296"/>
        <end position="316"/>
    </location>
</feature>
<accession>A0A179IQC3</accession>
<keyword evidence="1" id="KW-1133">Transmembrane helix</keyword>
<proteinExistence type="predicted"/>
<keyword evidence="1" id="KW-0472">Membrane</keyword>
<feature type="transmembrane region" description="Helical" evidence="1">
    <location>
        <begin position="168"/>
        <end position="193"/>
    </location>
</feature>
<evidence type="ECO:0008006" key="4">
    <source>
        <dbReference type="Google" id="ProtNLM"/>
    </source>
</evidence>
<feature type="transmembrane region" description="Helical" evidence="1">
    <location>
        <begin position="328"/>
        <end position="351"/>
    </location>
</feature>
<protein>
    <recommendedName>
        <fullName evidence="4">NnrS family protein</fullName>
    </recommendedName>
</protein>
<evidence type="ECO:0000313" key="2">
    <source>
        <dbReference type="EMBL" id="OAR03989.1"/>
    </source>
</evidence>
<name>A0A179IQC3_HYDSH</name>
<organism evidence="2 3">
    <name type="scientific">Hydrogenibacillus schlegelii</name>
    <name type="common">Bacillus schlegelii</name>
    <dbReference type="NCBI Taxonomy" id="1484"/>
    <lineage>
        <taxon>Bacteria</taxon>
        <taxon>Bacillati</taxon>
        <taxon>Bacillota</taxon>
        <taxon>Bacilli</taxon>
        <taxon>Bacillales</taxon>
        <taxon>Bacillales Family X. Incertae Sedis</taxon>
        <taxon>Hydrogenibacillus</taxon>
    </lineage>
</organism>
<dbReference type="AlphaFoldDB" id="A0A179IQC3"/>
<feature type="transmembrane region" description="Helical" evidence="1">
    <location>
        <begin position="241"/>
        <end position="256"/>
    </location>
</feature>
<comment type="caution">
    <text evidence="2">The sequence shown here is derived from an EMBL/GenBank/DDBJ whole genome shotgun (WGS) entry which is preliminary data.</text>
</comment>
<feature type="transmembrane region" description="Helical" evidence="1">
    <location>
        <begin position="199"/>
        <end position="220"/>
    </location>
</feature>
<dbReference type="STRING" id="1484.SA87_04275"/>
<keyword evidence="1" id="KW-0812">Transmembrane</keyword>
<feature type="transmembrane region" description="Helical" evidence="1">
    <location>
        <begin position="137"/>
        <end position="156"/>
    </location>
</feature>
<gene>
    <name evidence="2" type="ORF">SA87_04275</name>
</gene>